<feature type="region of interest" description="Disordered" evidence="1">
    <location>
        <begin position="257"/>
        <end position="303"/>
    </location>
</feature>
<dbReference type="EMBL" id="CP011546">
    <property type="protein sequence ID" value="AKK11259.1"/>
    <property type="molecule type" value="Genomic_DNA"/>
</dbReference>
<dbReference type="Pfam" id="PF12502">
    <property type="entry name" value="DUF3710"/>
    <property type="match status" value="1"/>
</dbReference>
<organism evidence="2 3">
    <name type="scientific">Corynebacterium uterequi</name>
    <dbReference type="NCBI Taxonomy" id="1072256"/>
    <lineage>
        <taxon>Bacteria</taxon>
        <taxon>Bacillati</taxon>
        <taxon>Actinomycetota</taxon>
        <taxon>Actinomycetes</taxon>
        <taxon>Mycobacteriales</taxon>
        <taxon>Corynebacteriaceae</taxon>
        <taxon>Corynebacterium</taxon>
    </lineage>
</organism>
<feature type="region of interest" description="Disordered" evidence="1">
    <location>
        <begin position="1"/>
        <end position="72"/>
    </location>
</feature>
<feature type="compositionally biased region" description="Polar residues" evidence="1">
    <location>
        <begin position="294"/>
        <end position="303"/>
    </location>
</feature>
<dbReference type="STRING" id="1072256.CUTER_06350"/>
<dbReference type="AlphaFoldDB" id="A0A0G3HD80"/>
<sequence length="303" mass="32320">MAVWPFGRKKKDNEDTEQQLNDVAHAASPAEEAASATPGSEPNPPSHGDDLVASLPHDAVNGDSGPFDGDQVDIEDFDFSDYSIGTLNLGSMRIPMPSGLQVQVELGPSGPKMIHLVNEHCRITPLVFAAPASGGQWESASADILAGMKRDGVSDAVYEAGPWGREILGTVGANTVRVIGVDGPRWMLRFMVVSPAASQDAARDTAHALASHTFVYRGTQPMLAGNSLPVAVPQQLVNQVNKAISQHAKQQAAQRAAQQTTRMEHDEQSIAEAAEALRSLRDDQPAAHPKTDSYDNTEGSTRE</sequence>
<dbReference type="RefSeq" id="WP_047259708.1">
    <property type="nucleotide sequence ID" value="NZ_CP011546.1"/>
</dbReference>
<dbReference type="InterPro" id="IPR022183">
    <property type="entry name" value="DUF3710"/>
</dbReference>
<evidence type="ECO:0000256" key="1">
    <source>
        <dbReference type="SAM" id="MobiDB-lite"/>
    </source>
</evidence>
<proteinExistence type="predicted"/>
<name>A0A0G3HD80_9CORY</name>
<feature type="compositionally biased region" description="Low complexity" evidence="1">
    <location>
        <begin position="24"/>
        <end position="40"/>
    </location>
</feature>
<evidence type="ECO:0000313" key="3">
    <source>
        <dbReference type="Proteomes" id="UP000035548"/>
    </source>
</evidence>
<dbReference type="KEGG" id="cut:CUTER_06350"/>
<accession>A0A0G3HD80</accession>
<keyword evidence="3" id="KW-1185">Reference proteome</keyword>
<dbReference type="PATRIC" id="fig|1072256.5.peg.1254"/>
<reference evidence="2 3" key="1">
    <citation type="journal article" date="2015" name="Genome Announc.">
        <title>Virulence Factor Genes Detected in the Complete Genome Sequence of Corynebacterium uterequi DSM 45634, Isolated from the Uterus of a Maiden Mare.</title>
        <authorList>
            <person name="Ruckert C."/>
            <person name="Kriete M."/>
            <person name="Jaenicke S."/>
            <person name="Winkler A."/>
            <person name="Tauch A."/>
        </authorList>
    </citation>
    <scope>NUCLEOTIDE SEQUENCE [LARGE SCALE GENOMIC DNA]</scope>
    <source>
        <strain evidence="2 3">DSM 45634</strain>
    </source>
</reference>
<feature type="compositionally biased region" description="Basic and acidic residues" evidence="1">
    <location>
        <begin position="278"/>
        <end position="293"/>
    </location>
</feature>
<dbReference type="Proteomes" id="UP000035548">
    <property type="component" value="Chromosome"/>
</dbReference>
<reference evidence="3" key="2">
    <citation type="submission" date="2015-05" db="EMBL/GenBank/DDBJ databases">
        <title>Complete genome sequence of Corynebacterium uterequi DSM 45634, isolated from the uterus of a maiden mare.</title>
        <authorList>
            <person name="Ruckert C."/>
            <person name="Albersmeier A."/>
            <person name="Winkler A."/>
            <person name="Tauch A."/>
        </authorList>
    </citation>
    <scope>NUCLEOTIDE SEQUENCE [LARGE SCALE GENOMIC DNA]</scope>
    <source>
        <strain evidence="3">DSM 45634</strain>
    </source>
</reference>
<protein>
    <submittedName>
        <fullName evidence="2">Putative DUF3710 family protein</fullName>
    </submittedName>
</protein>
<gene>
    <name evidence="2" type="ORF">CUTER_06350</name>
</gene>
<evidence type="ECO:0000313" key="2">
    <source>
        <dbReference type="EMBL" id="AKK11259.1"/>
    </source>
</evidence>
<dbReference type="OrthoDB" id="8480367at2"/>